<evidence type="ECO:0000256" key="1">
    <source>
        <dbReference type="SAM" id="MobiDB-lite"/>
    </source>
</evidence>
<accession>A0A6J4R669</accession>
<feature type="domain" description="IPT/TIG" evidence="2">
    <location>
        <begin position="44"/>
        <end position="111"/>
    </location>
</feature>
<feature type="region of interest" description="Disordered" evidence="1">
    <location>
        <begin position="508"/>
        <end position="538"/>
    </location>
</feature>
<dbReference type="InterPro" id="IPR002909">
    <property type="entry name" value="IPT_dom"/>
</dbReference>
<sequence length="538" mass="58971">MELRIRSHLPFAFPAGLGLGLLVLVLVALLTPGDASAAKRAKPPTVSSVSPSKAVVGDRLTIRGRNFRAGKGRNTVVFKRDGGRALFVKADLSTRKMIRVTVPARLEALLPVRDGARQYAQFRIRVLSARLGRSFTPLARSPRIGMPIAADADCDGDGRTNRYDDDDDNDLLSDVRETRYRLLECDPDTDRDGVGDGYEFASARDLNDDEYQGDNTALPYPGARPYPNPLDGKDADTDFDGDSLTLGEEHGLWRFVLTGRPEASGTALNDAGLRSRFDLLDALSYSDGEQYSIRERCPSAANPDACGARDAGRRVPSLAAAGYDKRADFLAWAQQAGYRSVFLTDAPPWWAHPVTRNEYGLFDVDRLNGEEPGEQAAFDFDGDGFLSDDERDEDADGVSNYDETHGRLRPGYWTGCYTLEAPYPVSYGGTDVTNPDTDGDSIRDGADDQDHDDIPNLMELSRMAASHEDDRHPGKGRCTPAEGLPTDRHHSSVYGRVNPFNPCLPLGDPSVSRTCKRARDFDSPPAPFDGSPDWYALQ</sequence>
<dbReference type="InterPro" id="IPR013783">
    <property type="entry name" value="Ig-like_fold"/>
</dbReference>
<dbReference type="CDD" id="cd00102">
    <property type="entry name" value="IPT"/>
    <property type="match status" value="1"/>
</dbReference>
<dbReference type="EMBL" id="CADCVJ010000029">
    <property type="protein sequence ID" value="CAA9463910.1"/>
    <property type="molecule type" value="Genomic_DNA"/>
</dbReference>
<reference evidence="3" key="1">
    <citation type="submission" date="2020-02" db="EMBL/GenBank/DDBJ databases">
        <authorList>
            <person name="Meier V. D."/>
        </authorList>
    </citation>
    <scope>NUCLEOTIDE SEQUENCE</scope>
    <source>
        <strain evidence="3">AVDCRST_MAG38</strain>
    </source>
</reference>
<organism evidence="3">
    <name type="scientific">uncultured Solirubrobacteraceae bacterium</name>
    <dbReference type="NCBI Taxonomy" id="1162706"/>
    <lineage>
        <taxon>Bacteria</taxon>
        <taxon>Bacillati</taxon>
        <taxon>Actinomycetota</taxon>
        <taxon>Thermoleophilia</taxon>
        <taxon>Solirubrobacterales</taxon>
        <taxon>Solirubrobacteraceae</taxon>
        <taxon>environmental samples</taxon>
    </lineage>
</organism>
<dbReference type="AlphaFoldDB" id="A0A6J4R669"/>
<gene>
    <name evidence="3" type="ORF">AVDCRST_MAG38-481</name>
</gene>
<feature type="region of interest" description="Disordered" evidence="1">
    <location>
        <begin position="150"/>
        <end position="170"/>
    </location>
</feature>
<dbReference type="GO" id="GO:0005975">
    <property type="term" value="P:carbohydrate metabolic process"/>
    <property type="evidence" value="ECO:0007669"/>
    <property type="project" value="UniProtKB-ARBA"/>
</dbReference>
<proteinExistence type="predicted"/>
<evidence type="ECO:0000259" key="2">
    <source>
        <dbReference type="Pfam" id="PF01833"/>
    </source>
</evidence>
<protein>
    <recommendedName>
        <fullName evidence="2">IPT/TIG domain-containing protein</fullName>
    </recommendedName>
</protein>
<dbReference type="SUPFAM" id="SSF81296">
    <property type="entry name" value="E set domains"/>
    <property type="match status" value="1"/>
</dbReference>
<dbReference type="Gene3D" id="2.60.40.10">
    <property type="entry name" value="Immunoglobulins"/>
    <property type="match status" value="1"/>
</dbReference>
<feature type="compositionally biased region" description="Basic and acidic residues" evidence="1">
    <location>
        <begin position="440"/>
        <end position="454"/>
    </location>
</feature>
<evidence type="ECO:0000313" key="3">
    <source>
        <dbReference type="EMBL" id="CAA9463910.1"/>
    </source>
</evidence>
<name>A0A6J4R669_9ACTN</name>
<dbReference type="Pfam" id="PF01833">
    <property type="entry name" value="TIG"/>
    <property type="match status" value="1"/>
</dbReference>
<feature type="region of interest" description="Disordered" evidence="1">
    <location>
        <begin position="428"/>
        <end position="492"/>
    </location>
</feature>
<dbReference type="InterPro" id="IPR014756">
    <property type="entry name" value="Ig_E-set"/>
</dbReference>